<proteinExistence type="predicted"/>
<sequence length="195" mass="21985">MPLQSSVLWGLHEVWEEAPDGNRQIELHDGFWDRYLVHPHVKKSNIFHKRMPPEAVILVSRFLQYSPKARNGFSEEASAALGAKQNYLFYMITFKVIIGDPKTGGRLGKGEGFAELEYGMLRYMGAIDDTTLVVTYAKDSDFGVFGEGVGNDATSVLLFNAIQNFNLTNINYNTVLKLILNFFYLFTVSTLLGVF</sequence>
<dbReference type="InterPro" id="IPR002698">
    <property type="entry name" value="FTHF_cligase"/>
</dbReference>
<dbReference type="EMBL" id="JADFTS010000009">
    <property type="protein sequence ID" value="KAF9590359.1"/>
    <property type="molecule type" value="Genomic_DNA"/>
</dbReference>
<evidence type="ECO:0000313" key="2">
    <source>
        <dbReference type="Proteomes" id="UP000631114"/>
    </source>
</evidence>
<name>A0A835H102_9MAGN</name>
<feature type="non-terminal residue" evidence="1">
    <location>
        <position position="1"/>
    </location>
</feature>
<dbReference type="GO" id="GO:0005737">
    <property type="term" value="C:cytoplasm"/>
    <property type="evidence" value="ECO:0007669"/>
    <property type="project" value="TreeGrafter"/>
</dbReference>
<evidence type="ECO:0000313" key="1">
    <source>
        <dbReference type="EMBL" id="KAF9590359.1"/>
    </source>
</evidence>
<keyword evidence="2" id="KW-1185">Reference proteome</keyword>
<dbReference type="OrthoDB" id="1738191at2759"/>
<dbReference type="Proteomes" id="UP000631114">
    <property type="component" value="Unassembled WGS sequence"/>
</dbReference>
<dbReference type="PANTHER" id="PTHR13017">
    <property type="entry name" value="5-FORMYLTETRAHYDROFOLATE CYCLO-LIGASE-RELATED"/>
    <property type="match status" value="1"/>
</dbReference>
<reference evidence="1 2" key="1">
    <citation type="submission" date="2020-10" db="EMBL/GenBank/DDBJ databases">
        <title>The Coptis chinensis genome and diversification of protoberbering-type alkaloids.</title>
        <authorList>
            <person name="Wang B."/>
            <person name="Shu S."/>
            <person name="Song C."/>
            <person name="Liu Y."/>
        </authorList>
    </citation>
    <scope>NUCLEOTIDE SEQUENCE [LARGE SCALE GENOMIC DNA]</scope>
    <source>
        <strain evidence="1">HL-2020</strain>
        <tissue evidence="1">Leaf</tissue>
    </source>
</reference>
<accession>A0A835H102</accession>
<protein>
    <submittedName>
        <fullName evidence="1">Uncharacterized protein</fullName>
    </submittedName>
</protein>
<dbReference type="PANTHER" id="PTHR13017:SF0">
    <property type="entry name" value="METHENYLTETRAHYDROFOLATE SYNTHASE DOMAIN-CONTAINING PROTEIN"/>
    <property type="match status" value="1"/>
</dbReference>
<organism evidence="1 2">
    <name type="scientific">Coptis chinensis</name>
    <dbReference type="NCBI Taxonomy" id="261450"/>
    <lineage>
        <taxon>Eukaryota</taxon>
        <taxon>Viridiplantae</taxon>
        <taxon>Streptophyta</taxon>
        <taxon>Embryophyta</taxon>
        <taxon>Tracheophyta</taxon>
        <taxon>Spermatophyta</taxon>
        <taxon>Magnoliopsida</taxon>
        <taxon>Ranunculales</taxon>
        <taxon>Ranunculaceae</taxon>
        <taxon>Coptidoideae</taxon>
        <taxon>Coptis</taxon>
    </lineage>
</organism>
<comment type="caution">
    <text evidence="1">The sequence shown here is derived from an EMBL/GenBank/DDBJ whole genome shotgun (WGS) entry which is preliminary data.</text>
</comment>
<dbReference type="AlphaFoldDB" id="A0A835H102"/>
<gene>
    <name evidence="1" type="ORF">IFM89_033885</name>
</gene>